<proteinExistence type="predicted"/>
<comment type="caution">
    <text evidence="1">The sequence shown here is derived from an EMBL/GenBank/DDBJ whole genome shotgun (WGS) entry which is preliminary data.</text>
</comment>
<dbReference type="EMBL" id="JABANM010038351">
    <property type="protein sequence ID" value="KAF4676804.1"/>
    <property type="molecule type" value="Genomic_DNA"/>
</dbReference>
<reference evidence="1 2" key="1">
    <citation type="submission" date="2020-04" db="EMBL/GenBank/DDBJ databases">
        <title>Perkinsus olseni comparative genomics.</title>
        <authorList>
            <person name="Bogema D.R."/>
        </authorList>
    </citation>
    <scope>NUCLEOTIDE SEQUENCE [LARGE SCALE GENOMIC DNA]</scope>
    <source>
        <strain evidence="1">ATCC PRA-205</strain>
    </source>
</reference>
<feature type="non-terminal residue" evidence="1">
    <location>
        <position position="1"/>
    </location>
</feature>
<sequence length="55" mass="6210">RLVLTASLQKEWNARTGLSREQHCHNQLLRLGLPSDLDASSASIAYSHSIKRHQD</sequence>
<evidence type="ECO:0000313" key="1">
    <source>
        <dbReference type="EMBL" id="KAF4676804.1"/>
    </source>
</evidence>
<accession>A0A7J6MZI8</accession>
<gene>
    <name evidence="1" type="ORF">FOZ62_013080</name>
</gene>
<protein>
    <submittedName>
        <fullName evidence="1">Uncharacterized protein</fullName>
    </submittedName>
</protein>
<dbReference type="Proteomes" id="UP000574390">
    <property type="component" value="Unassembled WGS sequence"/>
</dbReference>
<evidence type="ECO:0000313" key="2">
    <source>
        <dbReference type="Proteomes" id="UP000574390"/>
    </source>
</evidence>
<organism evidence="1 2">
    <name type="scientific">Perkinsus olseni</name>
    <name type="common">Perkinsus atlanticus</name>
    <dbReference type="NCBI Taxonomy" id="32597"/>
    <lineage>
        <taxon>Eukaryota</taxon>
        <taxon>Sar</taxon>
        <taxon>Alveolata</taxon>
        <taxon>Perkinsozoa</taxon>
        <taxon>Perkinsea</taxon>
        <taxon>Perkinsida</taxon>
        <taxon>Perkinsidae</taxon>
        <taxon>Perkinsus</taxon>
    </lineage>
</organism>
<dbReference type="AlphaFoldDB" id="A0A7J6MZI8"/>
<name>A0A7J6MZI8_PEROL</name>